<dbReference type="Gramene" id="TuG1812G0700001189.01.T01">
    <property type="protein sequence ID" value="TuG1812G0700001189.01.T01.cds418237"/>
    <property type="gene ID" value="TuG1812G0700001189.01"/>
</dbReference>
<accession>A0A8R7V200</accession>
<protein>
    <submittedName>
        <fullName evidence="1">Uncharacterized protein</fullName>
    </submittedName>
</protein>
<dbReference type="EnsemblPlants" id="TuG1812G0700001189.01.T01">
    <property type="protein sequence ID" value="TuG1812G0700001189.01.T01.cds418237"/>
    <property type="gene ID" value="TuG1812G0700001189.01"/>
</dbReference>
<reference evidence="1" key="2">
    <citation type="submission" date="2018-03" db="EMBL/GenBank/DDBJ databases">
        <title>The Triticum urartu genome reveals the dynamic nature of wheat genome evolution.</title>
        <authorList>
            <person name="Ling H."/>
            <person name="Ma B."/>
            <person name="Shi X."/>
            <person name="Liu H."/>
            <person name="Dong L."/>
            <person name="Sun H."/>
            <person name="Cao Y."/>
            <person name="Gao Q."/>
            <person name="Zheng S."/>
            <person name="Li Y."/>
            <person name="Yu Y."/>
            <person name="Du H."/>
            <person name="Qi M."/>
            <person name="Li Y."/>
            <person name="Yu H."/>
            <person name="Cui Y."/>
            <person name="Wang N."/>
            <person name="Chen C."/>
            <person name="Wu H."/>
            <person name="Zhao Y."/>
            <person name="Zhang J."/>
            <person name="Li Y."/>
            <person name="Zhou W."/>
            <person name="Zhang B."/>
            <person name="Hu W."/>
            <person name="Eijk M."/>
            <person name="Tang J."/>
            <person name="Witsenboer H."/>
            <person name="Zhao S."/>
            <person name="Li Z."/>
            <person name="Zhang A."/>
            <person name="Wang D."/>
            <person name="Liang C."/>
        </authorList>
    </citation>
    <scope>NUCLEOTIDE SEQUENCE [LARGE SCALE GENOMIC DNA]</scope>
    <source>
        <strain evidence="1">cv. G1812</strain>
    </source>
</reference>
<organism evidence="1 2">
    <name type="scientific">Triticum urartu</name>
    <name type="common">Red wild einkorn</name>
    <name type="synonym">Crithodium urartu</name>
    <dbReference type="NCBI Taxonomy" id="4572"/>
    <lineage>
        <taxon>Eukaryota</taxon>
        <taxon>Viridiplantae</taxon>
        <taxon>Streptophyta</taxon>
        <taxon>Embryophyta</taxon>
        <taxon>Tracheophyta</taxon>
        <taxon>Spermatophyta</taxon>
        <taxon>Magnoliopsida</taxon>
        <taxon>Liliopsida</taxon>
        <taxon>Poales</taxon>
        <taxon>Poaceae</taxon>
        <taxon>BOP clade</taxon>
        <taxon>Pooideae</taxon>
        <taxon>Triticodae</taxon>
        <taxon>Triticeae</taxon>
        <taxon>Triticinae</taxon>
        <taxon>Triticum</taxon>
    </lineage>
</organism>
<evidence type="ECO:0000313" key="1">
    <source>
        <dbReference type="EnsemblPlants" id="TuG1812G0700001189.01.T01.cds418237"/>
    </source>
</evidence>
<sequence>MFHGSLLYLPALMARLILHRLPNEQKEHNIHQTSEIAGVLRGAEESARQKWEDLKPSCAQSRPPVAYSSVALFPFLHVPVYVSPQAHEFLKLYPSSQAAMPSSSFLFYVIRKFFLALDREFSCPGEFLFVLLKSENNECSFCLKQNIKFSCWAHVSIK</sequence>
<reference evidence="2" key="1">
    <citation type="journal article" date="2013" name="Nature">
        <title>Draft genome of the wheat A-genome progenitor Triticum urartu.</title>
        <authorList>
            <person name="Ling H.Q."/>
            <person name="Zhao S."/>
            <person name="Liu D."/>
            <person name="Wang J."/>
            <person name="Sun H."/>
            <person name="Zhang C."/>
            <person name="Fan H."/>
            <person name="Li D."/>
            <person name="Dong L."/>
            <person name="Tao Y."/>
            <person name="Gao C."/>
            <person name="Wu H."/>
            <person name="Li Y."/>
            <person name="Cui Y."/>
            <person name="Guo X."/>
            <person name="Zheng S."/>
            <person name="Wang B."/>
            <person name="Yu K."/>
            <person name="Liang Q."/>
            <person name="Yang W."/>
            <person name="Lou X."/>
            <person name="Chen J."/>
            <person name="Feng M."/>
            <person name="Jian J."/>
            <person name="Zhang X."/>
            <person name="Luo G."/>
            <person name="Jiang Y."/>
            <person name="Liu J."/>
            <person name="Wang Z."/>
            <person name="Sha Y."/>
            <person name="Zhang B."/>
            <person name="Wu H."/>
            <person name="Tang D."/>
            <person name="Shen Q."/>
            <person name="Xue P."/>
            <person name="Zou S."/>
            <person name="Wang X."/>
            <person name="Liu X."/>
            <person name="Wang F."/>
            <person name="Yang Y."/>
            <person name="An X."/>
            <person name="Dong Z."/>
            <person name="Zhang K."/>
            <person name="Zhang X."/>
            <person name="Luo M.C."/>
            <person name="Dvorak J."/>
            <person name="Tong Y."/>
            <person name="Wang J."/>
            <person name="Yang H."/>
            <person name="Li Z."/>
            <person name="Wang D."/>
            <person name="Zhang A."/>
            <person name="Wang J."/>
        </authorList>
    </citation>
    <scope>NUCLEOTIDE SEQUENCE</scope>
    <source>
        <strain evidence="2">cv. G1812</strain>
    </source>
</reference>
<evidence type="ECO:0000313" key="2">
    <source>
        <dbReference type="Proteomes" id="UP000015106"/>
    </source>
</evidence>
<dbReference type="Proteomes" id="UP000015106">
    <property type="component" value="Chromosome 7"/>
</dbReference>
<proteinExistence type="predicted"/>
<name>A0A8R7V200_TRIUA</name>
<keyword evidence="2" id="KW-1185">Reference proteome</keyword>
<dbReference type="AlphaFoldDB" id="A0A8R7V200"/>
<reference evidence="1" key="3">
    <citation type="submission" date="2022-06" db="UniProtKB">
        <authorList>
            <consortium name="EnsemblPlants"/>
        </authorList>
    </citation>
    <scope>IDENTIFICATION</scope>
</reference>